<protein>
    <recommendedName>
        <fullName evidence="3">LamG domain-containing protein</fullName>
    </recommendedName>
</protein>
<dbReference type="PATRIC" id="fig|317.197.peg.5450"/>
<reference evidence="1 2" key="1">
    <citation type="submission" date="2015-06" db="EMBL/GenBank/DDBJ databases">
        <authorList>
            <person name="Hoefler B.C."/>
            <person name="Straight P.D."/>
        </authorList>
    </citation>
    <scope>NUCLEOTIDE SEQUENCE [LARGE SCALE GENOMIC DNA]</scope>
    <source>
        <strain evidence="1 2">Riq4</strain>
    </source>
</reference>
<dbReference type="Proteomes" id="UP000036955">
    <property type="component" value="Unassembled WGS sequence"/>
</dbReference>
<name>A0A0L1ML33_PSESX</name>
<accession>A0A0L1ML33</accession>
<evidence type="ECO:0000313" key="1">
    <source>
        <dbReference type="EMBL" id="KNH29207.1"/>
    </source>
</evidence>
<gene>
    <name evidence="1" type="ORF">ACS77_04790</name>
</gene>
<proteinExistence type="predicted"/>
<dbReference type="EMBL" id="LFQK01000007">
    <property type="protein sequence ID" value="KNH29207.1"/>
    <property type="molecule type" value="Genomic_DNA"/>
</dbReference>
<evidence type="ECO:0008006" key="3">
    <source>
        <dbReference type="Google" id="ProtNLM"/>
    </source>
</evidence>
<dbReference type="SUPFAM" id="SSF49899">
    <property type="entry name" value="Concanavalin A-like lectins/glucanases"/>
    <property type="match status" value="1"/>
</dbReference>
<organism evidence="1 2">
    <name type="scientific">Pseudomonas syringae</name>
    <dbReference type="NCBI Taxonomy" id="317"/>
    <lineage>
        <taxon>Bacteria</taxon>
        <taxon>Pseudomonadati</taxon>
        <taxon>Pseudomonadota</taxon>
        <taxon>Gammaproteobacteria</taxon>
        <taxon>Pseudomonadales</taxon>
        <taxon>Pseudomonadaceae</taxon>
        <taxon>Pseudomonas</taxon>
    </lineage>
</organism>
<dbReference type="AlphaFoldDB" id="A0A0L1ML33"/>
<dbReference type="OrthoDB" id="7068407at2"/>
<evidence type="ECO:0000313" key="2">
    <source>
        <dbReference type="Proteomes" id="UP000036955"/>
    </source>
</evidence>
<dbReference type="InterPro" id="IPR013320">
    <property type="entry name" value="ConA-like_dom_sf"/>
</dbReference>
<sequence>MSIAGIRINQPFNNDALSVGGSRAEALIGDVHLVNWFQADPRSVDLDGAEIISFTDKKGTGAKFTRASSANSATLANGLFGIYPGARFNASESDKSVFSGAAANLSLPFTWSGVATLNNNAAAANLMGTFTSTTVRSILNVSGGAAAMRLQFGTVSTGALAIPIGEPFAFAAGFDGTNIFLMVNGAVSVVAAAGAPSISALSLGALPGGGQFWDGNVSDIFICDLALNSSAPAATALLSKIRGFTQRAYGLSA</sequence>
<comment type="caution">
    <text evidence="1">The sequence shown here is derived from an EMBL/GenBank/DDBJ whole genome shotgun (WGS) entry which is preliminary data.</text>
</comment>